<keyword evidence="2" id="KW-0805">Transcription regulation</keyword>
<keyword evidence="7" id="KW-1185">Reference proteome</keyword>
<dbReference type="PANTHER" id="PTHR30537">
    <property type="entry name" value="HTH-TYPE TRANSCRIPTIONAL REGULATOR"/>
    <property type="match status" value="1"/>
</dbReference>
<organism evidence="6 7">
    <name type="scientific">Nitratireductor rhodophyticola</name>
    <dbReference type="NCBI Taxonomy" id="2854036"/>
    <lineage>
        <taxon>Bacteria</taxon>
        <taxon>Pseudomonadati</taxon>
        <taxon>Pseudomonadota</taxon>
        <taxon>Alphaproteobacteria</taxon>
        <taxon>Hyphomicrobiales</taxon>
        <taxon>Phyllobacteriaceae</taxon>
        <taxon>Nitratireductor</taxon>
    </lineage>
</organism>
<dbReference type="SUPFAM" id="SSF53850">
    <property type="entry name" value="Periplasmic binding protein-like II"/>
    <property type="match status" value="1"/>
</dbReference>
<comment type="similarity">
    <text evidence="1">Belongs to the LysR transcriptional regulatory family.</text>
</comment>
<evidence type="ECO:0000313" key="6">
    <source>
        <dbReference type="EMBL" id="MBY8915051.1"/>
    </source>
</evidence>
<dbReference type="InterPro" id="IPR000847">
    <property type="entry name" value="LysR_HTH_N"/>
</dbReference>
<dbReference type="Pfam" id="PF03466">
    <property type="entry name" value="LysR_substrate"/>
    <property type="match status" value="1"/>
</dbReference>
<protein>
    <submittedName>
        <fullName evidence="6">LysR family transcriptional regulator</fullName>
    </submittedName>
</protein>
<keyword evidence="3" id="KW-0238">DNA-binding</keyword>
<dbReference type="InterPro" id="IPR036388">
    <property type="entry name" value="WH-like_DNA-bd_sf"/>
</dbReference>
<dbReference type="Proteomes" id="UP000777661">
    <property type="component" value="Unassembled WGS sequence"/>
</dbReference>
<evidence type="ECO:0000256" key="3">
    <source>
        <dbReference type="ARBA" id="ARBA00023125"/>
    </source>
</evidence>
<dbReference type="Pfam" id="PF00126">
    <property type="entry name" value="HTH_1"/>
    <property type="match status" value="1"/>
</dbReference>
<dbReference type="SUPFAM" id="SSF46785">
    <property type="entry name" value="Winged helix' DNA-binding domain"/>
    <property type="match status" value="1"/>
</dbReference>
<dbReference type="Gene3D" id="1.10.10.10">
    <property type="entry name" value="Winged helix-like DNA-binding domain superfamily/Winged helix DNA-binding domain"/>
    <property type="match status" value="1"/>
</dbReference>
<feature type="domain" description="HTH lysR-type" evidence="5">
    <location>
        <begin position="12"/>
        <end position="69"/>
    </location>
</feature>
<dbReference type="PANTHER" id="PTHR30537:SF3">
    <property type="entry name" value="TRANSCRIPTIONAL REGULATORY PROTEIN"/>
    <property type="match status" value="1"/>
</dbReference>
<dbReference type="InterPro" id="IPR005119">
    <property type="entry name" value="LysR_subst-bd"/>
</dbReference>
<evidence type="ECO:0000256" key="2">
    <source>
        <dbReference type="ARBA" id="ARBA00023015"/>
    </source>
</evidence>
<dbReference type="InterPro" id="IPR036390">
    <property type="entry name" value="WH_DNA-bd_sf"/>
</dbReference>
<dbReference type="Gene3D" id="3.40.190.290">
    <property type="match status" value="1"/>
</dbReference>
<keyword evidence="4" id="KW-0804">Transcription</keyword>
<accession>A0ABS7R4Z0</accession>
<dbReference type="InterPro" id="IPR058163">
    <property type="entry name" value="LysR-type_TF_proteobact-type"/>
</dbReference>
<proteinExistence type="inferred from homology"/>
<dbReference type="EMBL" id="JAHSQO010000001">
    <property type="protein sequence ID" value="MBY8915051.1"/>
    <property type="molecule type" value="Genomic_DNA"/>
</dbReference>
<gene>
    <name evidence="6" type="ORF">KVG22_00505</name>
</gene>
<evidence type="ECO:0000259" key="5">
    <source>
        <dbReference type="PROSITE" id="PS50931"/>
    </source>
</evidence>
<name>A0ABS7R4Z0_9HYPH</name>
<evidence type="ECO:0000313" key="7">
    <source>
        <dbReference type="Proteomes" id="UP000777661"/>
    </source>
</evidence>
<evidence type="ECO:0000256" key="4">
    <source>
        <dbReference type="ARBA" id="ARBA00023163"/>
    </source>
</evidence>
<evidence type="ECO:0000256" key="1">
    <source>
        <dbReference type="ARBA" id="ARBA00009437"/>
    </source>
</evidence>
<dbReference type="PROSITE" id="PS50931">
    <property type="entry name" value="HTH_LYSR"/>
    <property type="match status" value="1"/>
</dbReference>
<sequence length="294" mass="32303">MKAPLAKMKDELEWNDLRLVLAVGRAGSLTGAAKALGLSHPTVFRRLGELERRIGVTMFERSRHGYAPTAAGEEAIAAAGRMEAEVHALEREVIGRDLRPSGAVSVTTTDTLHECCLAPILADFCERYPDIELDLVLSNSVLNLTEREADIAIRPANQPPGHLVGRRIGLVRQSIYARRGLLDAPWRQSRLGWVGPGRHMGYAALESWMEAERLSERSRMRVNTTPGMLSAVKNGAGLAVLPDYAAADDPDLECVEAVPALDVDLWLLTHPTLRRAARIRALMDFVASATRDRF</sequence>
<comment type="caution">
    <text evidence="6">The sequence shown here is derived from an EMBL/GenBank/DDBJ whole genome shotgun (WGS) entry which is preliminary data.</text>
</comment>
<reference evidence="6 7" key="1">
    <citation type="submission" date="2021-06" db="EMBL/GenBank/DDBJ databases">
        <title>Nitratireductor porphyridii sp. nov., isolated from a small marine red alga, Porphyridium purpureum in South Korea.</title>
        <authorList>
            <person name="Kim K.H."/>
            <person name="Kristyanto S."/>
            <person name="Jeon C.O."/>
        </authorList>
    </citation>
    <scope>NUCLEOTIDE SEQUENCE [LARGE SCALE GENOMIC DNA]</scope>
    <source>
        <strain evidence="6 7">R6</strain>
    </source>
</reference>